<keyword evidence="2" id="KW-1185">Reference proteome</keyword>
<evidence type="ECO:0000313" key="2">
    <source>
        <dbReference type="Proteomes" id="UP000295632"/>
    </source>
</evidence>
<proteinExistence type="predicted"/>
<dbReference type="RefSeq" id="WP_133579878.1">
    <property type="nucleotide sequence ID" value="NZ_SNYJ01000005.1"/>
</dbReference>
<name>A0A4R6U2T6_9BACI</name>
<dbReference type="Proteomes" id="UP000295632">
    <property type="component" value="Unassembled WGS sequence"/>
</dbReference>
<dbReference type="AlphaFoldDB" id="A0A4R6U2T6"/>
<sequence length="67" mass="7125">MNQTAKMNGAFYGSKESHGGGEYAHVASQQNLSMLNVNLSSDRALLISCANSKLNEHGGFKKPDVIG</sequence>
<dbReference type="OrthoDB" id="9812295at2"/>
<comment type="caution">
    <text evidence="1">The sequence shown here is derived from an EMBL/GenBank/DDBJ whole genome shotgun (WGS) entry which is preliminary data.</text>
</comment>
<organism evidence="1 2">
    <name type="scientific">Aureibacillus halotolerans</name>
    <dbReference type="NCBI Taxonomy" id="1508390"/>
    <lineage>
        <taxon>Bacteria</taxon>
        <taxon>Bacillati</taxon>
        <taxon>Bacillota</taxon>
        <taxon>Bacilli</taxon>
        <taxon>Bacillales</taxon>
        <taxon>Bacillaceae</taxon>
        <taxon>Aureibacillus</taxon>
    </lineage>
</organism>
<accession>A0A4R6U2T6</accession>
<protein>
    <submittedName>
        <fullName evidence="1">Uncharacterized protein</fullName>
    </submittedName>
</protein>
<dbReference type="EMBL" id="SNYJ01000005">
    <property type="protein sequence ID" value="TDQ40670.1"/>
    <property type="molecule type" value="Genomic_DNA"/>
</dbReference>
<gene>
    <name evidence="1" type="ORF">EV213_10511</name>
</gene>
<reference evidence="1 2" key="1">
    <citation type="submission" date="2019-03" db="EMBL/GenBank/DDBJ databases">
        <title>Genomic Encyclopedia of Type Strains, Phase IV (KMG-IV): sequencing the most valuable type-strain genomes for metagenomic binning, comparative biology and taxonomic classification.</title>
        <authorList>
            <person name="Goeker M."/>
        </authorList>
    </citation>
    <scope>NUCLEOTIDE SEQUENCE [LARGE SCALE GENOMIC DNA]</scope>
    <source>
        <strain evidence="1 2">DSM 28697</strain>
    </source>
</reference>
<evidence type="ECO:0000313" key="1">
    <source>
        <dbReference type="EMBL" id="TDQ40670.1"/>
    </source>
</evidence>